<feature type="transmembrane region" description="Helical" evidence="2">
    <location>
        <begin position="119"/>
        <end position="138"/>
    </location>
</feature>
<evidence type="ECO:0000313" key="4">
    <source>
        <dbReference type="Proteomes" id="UP001175227"/>
    </source>
</evidence>
<keyword evidence="2" id="KW-0812">Transmembrane</keyword>
<keyword evidence="2" id="KW-1133">Transmembrane helix</keyword>
<gene>
    <name evidence="3" type="ORF">IW261DRAFT_1422269</name>
</gene>
<dbReference type="AlphaFoldDB" id="A0AA39UAQ1"/>
<sequence length="197" mass="22276">MSETRRYKDQWQGYGSQSKATVDPSSSPTYNPGPPYSPRRATRPSAPRSDFFKEYRVTAQCVPSPTDGYSSQNRMDQITPSLPPCIDDSELQLLTVYTPLRLKRVASQNRSEQIPTRYFFFYGFVCPPLWLLGILVLIPPIRRILPFIFISGHNAETHAEEKGWASLYLVITSILSVVGAVICLFLITRRDAGIRGQ</sequence>
<proteinExistence type="predicted"/>
<feature type="compositionally biased region" description="Polar residues" evidence="1">
    <location>
        <begin position="13"/>
        <end position="30"/>
    </location>
</feature>
<feature type="transmembrane region" description="Helical" evidence="2">
    <location>
        <begin position="167"/>
        <end position="187"/>
    </location>
</feature>
<name>A0AA39UAQ1_9AGAR</name>
<feature type="region of interest" description="Disordered" evidence="1">
    <location>
        <begin position="1"/>
        <end position="46"/>
    </location>
</feature>
<keyword evidence="2" id="KW-0472">Membrane</keyword>
<evidence type="ECO:0000256" key="1">
    <source>
        <dbReference type="SAM" id="MobiDB-lite"/>
    </source>
</evidence>
<evidence type="ECO:0000256" key="2">
    <source>
        <dbReference type="SAM" id="Phobius"/>
    </source>
</evidence>
<comment type="caution">
    <text evidence="3">The sequence shown here is derived from an EMBL/GenBank/DDBJ whole genome shotgun (WGS) entry which is preliminary data.</text>
</comment>
<protein>
    <submittedName>
        <fullName evidence="3">Uncharacterized protein</fullName>
    </submittedName>
</protein>
<dbReference type="Proteomes" id="UP001175227">
    <property type="component" value="Unassembled WGS sequence"/>
</dbReference>
<organism evidence="3 4">
    <name type="scientific">Armillaria novae-zelandiae</name>
    <dbReference type="NCBI Taxonomy" id="153914"/>
    <lineage>
        <taxon>Eukaryota</taxon>
        <taxon>Fungi</taxon>
        <taxon>Dikarya</taxon>
        <taxon>Basidiomycota</taxon>
        <taxon>Agaricomycotina</taxon>
        <taxon>Agaricomycetes</taxon>
        <taxon>Agaricomycetidae</taxon>
        <taxon>Agaricales</taxon>
        <taxon>Marasmiineae</taxon>
        <taxon>Physalacriaceae</taxon>
        <taxon>Armillaria</taxon>
    </lineage>
</organism>
<reference evidence="3" key="1">
    <citation type="submission" date="2023-06" db="EMBL/GenBank/DDBJ databases">
        <authorList>
            <consortium name="Lawrence Berkeley National Laboratory"/>
            <person name="Ahrendt S."/>
            <person name="Sahu N."/>
            <person name="Indic B."/>
            <person name="Wong-Bajracharya J."/>
            <person name="Merenyi Z."/>
            <person name="Ke H.-M."/>
            <person name="Monk M."/>
            <person name="Kocsube S."/>
            <person name="Drula E."/>
            <person name="Lipzen A."/>
            <person name="Balint B."/>
            <person name="Henrissat B."/>
            <person name="Andreopoulos B."/>
            <person name="Martin F.M."/>
            <person name="Harder C.B."/>
            <person name="Rigling D."/>
            <person name="Ford K.L."/>
            <person name="Foster G.D."/>
            <person name="Pangilinan J."/>
            <person name="Papanicolaou A."/>
            <person name="Barry K."/>
            <person name="LaButti K."/>
            <person name="Viragh M."/>
            <person name="Koriabine M."/>
            <person name="Yan M."/>
            <person name="Riley R."/>
            <person name="Champramary S."/>
            <person name="Plett K.L."/>
            <person name="Tsai I.J."/>
            <person name="Slot J."/>
            <person name="Sipos G."/>
            <person name="Plett J."/>
            <person name="Nagy L.G."/>
            <person name="Grigoriev I.V."/>
        </authorList>
    </citation>
    <scope>NUCLEOTIDE SEQUENCE</scope>
    <source>
        <strain evidence="3">ICMP 16352</strain>
    </source>
</reference>
<evidence type="ECO:0000313" key="3">
    <source>
        <dbReference type="EMBL" id="KAK0475439.1"/>
    </source>
</evidence>
<dbReference type="EMBL" id="JAUEPR010000023">
    <property type="protein sequence ID" value="KAK0475439.1"/>
    <property type="molecule type" value="Genomic_DNA"/>
</dbReference>
<accession>A0AA39UAQ1</accession>
<keyword evidence="4" id="KW-1185">Reference proteome</keyword>